<dbReference type="RefSeq" id="WP_341417744.1">
    <property type="nucleotide sequence ID" value="NZ_JBBPCC010000015.1"/>
</dbReference>
<evidence type="ECO:0000256" key="1">
    <source>
        <dbReference type="SAM" id="MobiDB-lite"/>
    </source>
</evidence>
<dbReference type="EMBL" id="JBBPCC010000015">
    <property type="protein sequence ID" value="MEK8130611.1"/>
    <property type="molecule type" value="Genomic_DNA"/>
</dbReference>
<dbReference type="Proteomes" id="UP001469365">
    <property type="component" value="Unassembled WGS sequence"/>
</dbReference>
<protein>
    <submittedName>
        <fullName evidence="3">DUF4309 domain-containing protein</fullName>
    </submittedName>
</protein>
<feature type="compositionally biased region" description="Low complexity" evidence="1">
    <location>
        <begin position="30"/>
        <end position="40"/>
    </location>
</feature>
<organism evidence="3 4">
    <name type="scientific">Paenibacillus filicis</name>
    <dbReference type="NCBI Taxonomy" id="669464"/>
    <lineage>
        <taxon>Bacteria</taxon>
        <taxon>Bacillati</taxon>
        <taxon>Bacillota</taxon>
        <taxon>Bacilli</taxon>
        <taxon>Bacillales</taxon>
        <taxon>Paenibacillaceae</taxon>
        <taxon>Paenibacillus</taxon>
    </lineage>
</organism>
<sequence length="242" mass="25999">MMKRKRSFIGFLSVAICLTVLSAGCQSKPPAEAPLADPPAQQEKSAVISEPIKVPDKDTQGAANTIPAPANTLSSNEKVSLAGADKETKTETEPPANKGKGTGSNAKPKFEIENPYTQAKPTLLGLTLKTSATEILNKFGKPKDEFVMDDDADPMNVYDYSDFQIGFNSKKEVHFIDVRSSDIDPGLNGLKLGDPSTGISKALGKPTTNTNYVYTYKTSGAILKLDIDPKTQKVNSIKLFAE</sequence>
<accession>A0ABU9DP08</accession>
<dbReference type="PROSITE" id="PS51257">
    <property type="entry name" value="PROKAR_LIPOPROTEIN"/>
    <property type="match status" value="1"/>
</dbReference>
<evidence type="ECO:0000256" key="2">
    <source>
        <dbReference type="SAM" id="SignalP"/>
    </source>
</evidence>
<evidence type="ECO:0000313" key="3">
    <source>
        <dbReference type="EMBL" id="MEK8130611.1"/>
    </source>
</evidence>
<dbReference type="Pfam" id="PF14172">
    <property type="entry name" value="DUF4309"/>
    <property type="match status" value="1"/>
</dbReference>
<name>A0ABU9DP08_9BACL</name>
<feature type="chain" id="PRO_5047221338" evidence="2">
    <location>
        <begin position="23"/>
        <end position="242"/>
    </location>
</feature>
<evidence type="ECO:0000313" key="4">
    <source>
        <dbReference type="Proteomes" id="UP001469365"/>
    </source>
</evidence>
<comment type="caution">
    <text evidence="3">The sequence shown here is derived from an EMBL/GenBank/DDBJ whole genome shotgun (WGS) entry which is preliminary data.</text>
</comment>
<gene>
    <name evidence="3" type="ORF">WMW72_22145</name>
</gene>
<proteinExistence type="predicted"/>
<feature type="signal peptide" evidence="2">
    <location>
        <begin position="1"/>
        <end position="22"/>
    </location>
</feature>
<keyword evidence="4" id="KW-1185">Reference proteome</keyword>
<reference evidence="3 4" key="1">
    <citation type="submission" date="2024-04" db="EMBL/GenBank/DDBJ databases">
        <title>draft genome sequnece of Paenibacillus filicis.</title>
        <authorList>
            <person name="Kim D.-U."/>
        </authorList>
    </citation>
    <scope>NUCLEOTIDE SEQUENCE [LARGE SCALE GENOMIC DNA]</scope>
    <source>
        <strain evidence="3 4">KACC14197</strain>
    </source>
</reference>
<keyword evidence="2" id="KW-0732">Signal</keyword>
<feature type="region of interest" description="Disordered" evidence="1">
    <location>
        <begin position="30"/>
        <end position="109"/>
    </location>
</feature>
<dbReference type="InterPro" id="IPR025453">
    <property type="entry name" value="DUF4309"/>
</dbReference>